<dbReference type="OrthoDB" id="10452222at2759"/>
<comment type="caution">
    <text evidence="2">The sequence shown here is derived from an EMBL/GenBank/DDBJ whole genome shotgun (WGS) entry which is preliminary data.</text>
</comment>
<protein>
    <recommendedName>
        <fullName evidence="4">Transmembrane protein</fullName>
    </recommendedName>
</protein>
<keyword evidence="1" id="KW-0812">Transmembrane</keyword>
<name>A0A6A5BV44_NAEFO</name>
<organism evidence="2 3">
    <name type="scientific">Naegleria fowleri</name>
    <name type="common">Brain eating amoeba</name>
    <dbReference type="NCBI Taxonomy" id="5763"/>
    <lineage>
        <taxon>Eukaryota</taxon>
        <taxon>Discoba</taxon>
        <taxon>Heterolobosea</taxon>
        <taxon>Tetramitia</taxon>
        <taxon>Eutetramitia</taxon>
        <taxon>Vahlkampfiidae</taxon>
        <taxon>Naegleria</taxon>
    </lineage>
</organism>
<dbReference type="VEuPathDB" id="AmoebaDB:NF0017590"/>
<evidence type="ECO:0000256" key="1">
    <source>
        <dbReference type="SAM" id="Phobius"/>
    </source>
</evidence>
<dbReference type="OMA" id="HATIGCS"/>
<keyword evidence="1" id="KW-0472">Membrane</keyword>
<evidence type="ECO:0000313" key="2">
    <source>
        <dbReference type="EMBL" id="KAF0977205.1"/>
    </source>
</evidence>
<dbReference type="RefSeq" id="XP_044561918.1">
    <property type="nucleotide sequence ID" value="XM_044707208.1"/>
</dbReference>
<dbReference type="VEuPathDB" id="AmoebaDB:FDP41_003858"/>
<gene>
    <name evidence="2" type="ORF">FDP41_003858</name>
</gene>
<keyword evidence="1" id="KW-1133">Transmembrane helix</keyword>
<evidence type="ECO:0008006" key="4">
    <source>
        <dbReference type="Google" id="ProtNLM"/>
    </source>
</evidence>
<dbReference type="Proteomes" id="UP000444721">
    <property type="component" value="Unassembled WGS sequence"/>
</dbReference>
<dbReference type="GeneID" id="68111076"/>
<dbReference type="AlphaFoldDB" id="A0A6A5BV44"/>
<accession>A0A6A5BV44</accession>
<proteinExistence type="predicted"/>
<keyword evidence="3" id="KW-1185">Reference proteome</keyword>
<dbReference type="EMBL" id="VFQX01000035">
    <property type="protein sequence ID" value="KAF0977205.1"/>
    <property type="molecule type" value="Genomic_DNA"/>
</dbReference>
<sequence length="242" mass="28673">MIKTTTRNLFGGNCRSRTAKISEYIKLTNKYCIKIRACSYHATIGCSSSVPSEKDKSNNERNNFLSSQIQENNDQSSLEDHIDKLEHKLKSLPHLFVEKLTGNPQSLQEWNERLKIGAEKLKTRQELRKTKGRGHLYFVYFLVSFVPTYLFLEFMLWYQDKRIERKLRILSQGMQHEATYALYNLSLYADKPPKDIRESRALSREKFYSNRELARLNFEKLSYQKKLVEFREQHSGKEKTER</sequence>
<reference evidence="2 3" key="1">
    <citation type="journal article" date="2019" name="Sci. Rep.">
        <title>Nanopore sequencing improves the draft genome of the human pathogenic amoeba Naegleria fowleri.</title>
        <authorList>
            <person name="Liechti N."/>
            <person name="Schurch N."/>
            <person name="Bruggmann R."/>
            <person name="Wittwer M."/>
        </authorList>
    </citation>
    <scope>NUCLEOTIDE SEQUENCE [LARGE SCALE GENOMIC DNA]</scope>
    <source>
        <strain evidence="2 3">ATCC 30894</strain>
    </source>
</reference>
<evidence type="ECO:0000313" key="3">
    <source>
        <dbReference type="Proteomes" id="UP000444721"/>
    </source>
</evidence>
<dbReference type="VEuPathDB" id="AmoebaDB:NfTy_063860"/>
<feature type="transmembrane region" description="Helical" evidence="1">
    <location>
        <begin position="137"/>
        <end position="158"/>
    </location>
</feature>